<dbReference type="PANTHER" id="PTHR45690">
    <property type="entry name" value="NACHT, LRR AND PYD DOMAINS-CONTAINING PROTEIN 12"/>
    <property type="match status" value="1"/>
</dbReference>
<keyword evidence="6" id="KW-1185">Reference proteome</keyword>
<sequence>MDLMILAYCVQHCHNLTYLDVEVPESLYITETDFFLETKEWSLDEKYVEDFFKALKKLTELRVLSLVGWSFTESCSRDLAEVFKNNQRLKILELSLDDTDDTAAELLCKGLQDEECKIETLVFNGENMTEFCSRKIAEVFSKNKSLRELNFQLFYPDDKVVKILCEGLQDKDCKVEKLGLAGDFLTKFSSSHLAEVLRKNMRLREIEFSLREIDDKIAEVVYDLLKHSKCGLEILQLVGQFLTESGSRDPAEVLKKSEELKELTLPLKNTFDKIIELLPELLKYPECIIDALWYLENFVAKSNYRHIEEILRKNQKLEEFFKNDSDYSDDTDDTDDKTLKFIFDEFIDLADKKQMTQLAGQFLIEYGSTHLTHIFRKDRRLRELDSFLNNIVVKTIELLLLGFKEPECTKKGLGLLRQFLNDSCHRVFAILEKNQGLRDLESFVKNIFAKPIAPLLEELKNPECIQATLQYIGHLLNEACSFLLAYLSENQEMREMESFLRNTNDQTTELLCEGLKESNIETLHILGEILTKSCSKLLADVLRKNQRLRVLKLSLKNPDDTTMELLYDGLKHSECTIETLQLAGKILTEYFRMHLAEVLKRNQRLRVLKLSLENPDDKTMELLYDGLKHSENTIETLQVNEKYIIQNGKWMDVNHTARAFIVKFFSFFMLACLIYFYFI</sequence>
<dbReference type="InterPro" id="IPR032675">
    <property type="entry name" value="LRR_dom_sf"/>
</dbReference>
<dbReference type="Gene3D" id="3.80.10.10">
    <property type="entry name" value="Ribonuclease Inhibitor"/>
    <property type="match status" value="2"/>
</dbReference>
<reference evidence="5 6" key="1">
    <citation type="journal article" date="2024" name="Proc. Natl. Acad. Sci. U.S.A.">
        <title>The genetic regulatory architecture and epigenomic basis for age-related changes in rattlesnake venom.</title>
        <authorList>
            <person name="Hogan M.P."/>
            <person name="Holding M.L."/>
            <person name="Nystrom G.S."/>
            <person name="Colston T.J."/>
            <person name="Bartlett D.A."/>
            <person name="Mason A.J."/>
            <person name="Ellsworth S.A."/>
            <person name="Rautsaw R.M."/>
            <person name="Lawrence K.C."/>
            <person name="Strickland J.L."/>
            <person name="He B."/>
            <person name="Fraser P."/>
            <person name="Margres M.J."/>
            <person name="Gilbert D.M."/>
            <person name="Gibbs H.L."/>
            <person name="Parkinson C.L."/>
            <person name="Rokyta D.R."/>
        </authorList>
    </citation>
    <scope>NUCLEOTIDE SEQUENCE [LARGE SCALE GENOMIC DNA]</scope>
    <source>
        <strain evidence="5">DRR0105</strain>
    </source>
</reference>
<organism evidence="5 6">
    <name type="scientific">Crotalus adamanteus</name>
    <name type="common">Eastern diamondback rattlesnake</name>
    <dbReference type="NCBI Taxonomy" id="8729"/>
    <lineage>
        <taxon>Eukaryota</taxon>
        <taxon>Metazoa</taxon>
        <taxon>Chordata</taxon>
        <taxon>Craniata</taxon>
        <taxon>Vertebrata</taxon>
        <taxon>Euteleostomi</taxon>
        <taxon>Lepidosauria</taxon>
        <taxon>Squamata</taxon>
        <taxon>Bifurcata</taxon>
        <taxon>Unidentata</taxon>
        <taxon>Episquamata</taxon>
        <taxon>Toxicofera</taxon>
        <taxon>Serpentes</taxon>
        <taxon>Colubroidea</taxon>
        <taxon>Viperidae</taxon>
        <taxon>Crotalinae</taxon>
        <taxon>Crotalus</taxon>
    </lineage>
</organism>
<protein>
    <submittedName>
        <fullName evidence="5">NACHT LRR and PYD domains-containing protein 3-like</fullName>
    </submittedName>
</protein>
<name>A0AAW1C776_CROAD</name>
<evidence type="ECO:0000313" key="5">
    <source>
        <dbReference type="EMBL" id="KAK9410170.1"/>
    </source>
</evidence>
<evidence type="ECO:0000256" key="2">
    <source>
        <dbReference type="ARBA" id="ARBA00022490"/>
    </source>
</evidence>
<keyword evidence="4" id="KW-0472">Membrane</keyword>
<proteinExistence type="predicted"/>
<keyword evidence="4" id="KW-1133">Transmembrane helix</keyword>
<keyword evidence="2" id="KW-0963">Cytoplasm</keyword>
<evidence type="ECO:0000313" key="6">
    <source>
        <dbReference type="Proteomes" id="UP001474421"/>
    </source>
</evidence>
<gene>
    <name evidence="5" type="ORF">NXF25_001345</name>
</gene>
<accession>A0AAW1C776</accession>
<evidence type="ECO:0000256" key="4">
    <source>
        <dbReference type="SAM" id="Phobius"/>
    </source>
</evidence>
<evidence type="ECO:0000256" key="1">
    <source>
        <dbReference type="ARBA" id="ARBA00004496"/>
    </source>
</evidence>
<comment type="caution">
    <text evidence="5">The sequence shown here is derived from an EMBL/GenBank/DDBJ whole genome shotgun (WGS) entry which is preliminary data.</text>
</comment>
<keyword evidence="4" id="KW-0812">Transmembrane</keyword>
<dbReference type="EMBL" id="JAOTOJ010000001">
    <property type="protein sequence ID" value="KAK9410170.1"/>
    <property type="molecule type" value="Genomic_DNA"/>
</dbReference>
<dbReference type="PANTHER" id="PTHR45690:SF19">
    <property type="entry name" value="NACHT, LRR AND PYD DOMAINS-CONTAINING PROTEIN 3"/>
    <property type="match status" value="1"/>
</dbReference>
<dbReference type="SUPFAM" id="SSF52047">
    <property type="entry name" value="RNI-like"/>
    <property type="match status" value="2"/>
</dbReference>
<dbReference type="AlphaFoldDB" id="A0AAW1C776"/>
<dbReference type="InterPro" id="IPR050637">
    <property type="entry name" value="NLRP_innate_immun_reg"/>
</dbReference>
<dbReference type="GO" id="GO:0050729">
    <property type="term" value="P:positive regulation of inflammatory response"/>
    <property type="evidence" value="ECO:0007669"/>
    <property type="project" value="TreeGrafter"/>
</dbReference>
<comment type="subcellular location">
    <subcellularLocation>
        <location evidence="1">Cytoplasm</location>
    </subcellularLocation>
</comment>
<feature type="transmembrane region" description="Helical" evidence="4">
    <location>
        <begin position="660"/>
        <end position="678"/>
    </location>
</feature>
<dbReference type="Proteomes" id="UP001474421">
    <property type="component" value="Unassembled WGS sequence"/>
</dbReference>
<keyword evidence="3" id="KW-0677">Repeat</keyword>
<evidence type="ECO:0000256" key="3">
    <source>
        <dbReference type="ARBA" id="ARBA00022737"/>
    </source>
</evidence>
<dbReference type="GO" id="GO:0005737">
    <property type="term" value="C:cytoplasm"/>
    <property type="evidence" value="ECO:0007669"/>
    <property type="project" value="TreeGrafter"/>
</dbReference>